<sequence>QFVSRQLQSEWSGSLYMNVSYQLLSGSQPTTQRFLAVGISSVRRQKDQYLVATLQSVFSQSSEEEREQMVVVVLIADFDEQWRRFITEEIQKNFPSELERRQLLLIHVPKKYYPPLTGLKRNYNDPSDRVTFRSKQNVDYSYLIHYSAALGQYYLQLEDDVHCAKNFLSKIQKHVKDQNSKKTTWATLEFSSLGYIGKLYKSADLPALARFLFLFYKEMPCDWLLSRFRDLLTQTQPIIFRPSLFQHMGTLSSFRGTYNHLKDKDFEETYSNPEASVFTNMTVYQKHFAHLSWTAGDDFFWALPPANGDHLTIVLKNPALFTEILVETGNGGKDILKSAEVEIGKDAINTSKEEKSCKVFVSVGKMEKGKFEMQGLDKVHSFNASCLRIRVTAGQLDWIIVKKIRVSTKPESSTL</sequence>
<evidence type="ECO:0000256" key="3">
    <source>
        <dbReference type="ARBA" id="ARBA00022679"/>
    </source>
</evidence>
<protein>
    <recommendedName>
        <fullName evidence="8">Alpha-1,3-mannosyl-glycoprotein 4-beta-N-acetylglucosaminyltransferase C</fullName>
    </recommendedName>
</protein>
<organism evidence="6 7">
    <name type="scientific">Periophthalmus magnuspinnatus</name>
    <dbReference type="NCBI Taxonomy" id="409849"/>
    <lineage>
        <taxon>Eukaryota</taxon>
        <taxon>Metazoa</taxon>
        <taxon>Chordata</taxon>
        <taxon>Craniata</taxon>
        <taxon>Vertebrata</taxon>
        <taxon>Euteleostomi</taxon>
        <taxon>Actinopterygii</taxon>
        <taxon>Neopterygii</taxon>
        <taxon>Teleostei</taxon>
        <taxon>Neoteleostei</taxon>
        <taxon>Acanthomorphata</taxon>
        <taxon>Gobiaria</taxon>
        <taxon>Gobiiformes</taxon>
        <taxon>Gobioidei</taxon>
        <taxon>Gobiidae</taxon>
        <taxon>Oxudercinae</taxon>
        <taxon>Periophthalmus</taxon>
    </lineage>
</organism>
<dbReference type="Proteomes" id="UP000261520">
    <property type="component" value="Unplaced"/>
</dbReference>
<dbReference type="PANTHER" id="PTHR12062:SF11">
    <property type="entry name" value="ALPHA-1,3-MANNOSYL-GLYCOPROTEIN 4-BETA-N-ACETYLGLUCOSAMINYLTRANSFERASE-LIKE PROTEIN MGAT4E"/>
    <property type="match status" value="1"/>
</dbReference>
<evidence type="ECO:0008006" key="8">
    <source>
        <dbReference type="Google" id="ProtNLM"/>
    </source>
</evidence>
<dbReference type="STRING" id="409849.ENSPMGP00000016893"/>
<accession>A0A3B4AIH0</accession>
<dbReference type="InterPro" id="IPR006759">
    <property type="entry name" value="Glyco_transf_54"/>
</dbReference>
<dbReference type="Ensembl" id="ENSPMGT00000018036.1">
    <property type="protein sequence ID" value="ENSPMGP00000016893.1"/>
    <property type="gene ID" value="ENSPMGG00000013851.1"/>
</dbReference>
<feature type="domain" description="MGAT4 A/B/C C-terminal" evidence="5">
    <location>
        <begin position="275"/>
        <end position="402"/>
    </location>
</feature>
<evidence type="ECO:0000256" key="2">
    <source>
        <dbReference type="ARBA" id="ARBA00022676"/>
    </source>
</evidence>
<name>A0A3B4AIH0_9GOBI</name>
<dbReference type="Pfam" id="PF23524">
    <property type="entry name" value="MGAT4A_C"/>
    <property type="match status" value="1"/>
</dbReference>
<evidence type="ECO:0000259" key="5">
    <source>
        <dbReference type="Pfam" id="PF23524"/>
    </source>
</evidence>
<comment type="pathway">
    <text evidence="1">Protein modification; protein glycosylation.</text>
</comment>
<reference evidence="6" key="2">
    <citation type="submission" date="2025-09" db="UniProtKB">
        <authorList>
            <consortium name="Ensembl"/>
        </authorList>
    </citation>
    <scope>IDENTIFICATION</scope>
</reference>
<dbReference type="InterPro" id="IPR057279">
    <property type="entry name" value="MGAT4"/>
</dbReference>
<proteinExistence type="predicted"/>
<dbReference type="GO" id="GO:0006487">
    <property type="term" value="P:protein N-linked glycosylation"/>
    <property type="evidence" value="ECO:0007669"/>
    <property type="project" value="TreeGrafter"/>
</dbReference>
<keyword evidence="3" id="KW-0808">Transferase</keyword>
<feature type="domain" description="MGAT4 conserved region" evidence="4">
    <location>
        <begin position="17"/>
        <end position="266"/>
    </location>
</feature>
<evidence type="ECO:0000313" key="6">
    <source>
        <dbReference type="Ensembl" id="ENSPMGP00000016893.1"/>
    </source>
</evidence>
<evidence type="ECO:0000259" key="4">
    <source>
        <dbReference type="Pfam" id="PF04666"/>
    </source>
</evidence>
<dbReference type="AlphaFoldDB" id="A0A3B4AIH0"/>
<dbReference type="Pfam" id="PF04666">
    <property type="entry name" value="MGAT4_cons"/>
    <property type="match status" value="1"/>
</dbReference>
<keyword evidence="7" id="KW-1185">Reference proteome</keyword>
<keyword evidence="2" id="KW-0328">Glycosyltransferase</keyword>
<dbReference type="InterPro" id="IPR056576">
    <property type="entry name" value="MGAT4_A/B/C_C"/>
</dbReference>
<dbReference type="GO" id="GO:0008375">
    <property type="term" value="F:acetylglucosaminyltransferase activity"/>
    <property type="evidence" value="ECO:0007669"/>
    <property type="project" value="TreeGrafter"/>
</dbReference>
<dbReference type="PANTHER" id="PTHR12062">
    <property type="entry name" value="N-ACETYLGLUCOSAMINYLTRANSFERASE VI"/>
    <property type="match status" value="1"/>
</dbReference>
<reference evidence="6" key="1">
    <citation type="submission" date="2025-08" db="UniProtKB">
        <authorList>
            <consortium name="Ensembl"/>
        </authorList>
    </citation>
    <scope>IDENTIFICATION</scope>
</reference>
<evidence type="ECO:0000256" key="1">
    <source>
        <dbReference type="ARBA" id="ARBA00004922"/>
    </source>
</evidence>
<evidence type="ECO:0000313" key="7">
    <source>
        <dbReference type="Proteomes" id="UP000261520"/>
    </source>
</evidence>